<feature type="domain" description="SWIM-type" evidence="3">
    <location>
        <begin position="899"/>
        <end position="933"/>
    </location>
</feature>
<dbReference type="OrthoDB" id="2348750at2759"/>
<dbReference type="Gene3D" id="3.40.395.10">
    <property type="entry name" value="Adenoviral Proteinase, Chain A"/>
    <property type="match status" value="1"/>
</dbReference>
<dbReference type="EMBL" id="MCGO01000051">
    <property type="protein sequence ID" value="ORY37259.1"/>
    <property type="molecule type" value="Genomic_DNA"/>
</dbReference>
<feature type="compositionally biased region" description="Basic and acidic residues" evidence="2">
    <location>
        <begin position="424"/>
        <end position="441"/>
    </location>
</feature>
<dbReference type="PANTHER" id="PTHR47718:SF3">
    <property type="entry name" value="PROTEIN FAR1-RELATED SEQUENCE 5-LIKE"/>
    <property type="match status" value="1"/>
</dbReference>
<accession>A0A1Y2BR82</accession>
<name>A0A1Y2BR82_9FUNG</name>
<dbReference type="GO" id="GO:0008270">
    <property type="term" value="F:zinc ion binding"/>
    <property type="evidence" value="ECO:0007669"/>
    <property type="project" value="UniProtKB-KW"/>
</dbReference>
<comment type="caution">
    <text evidence="4">The sequence shown here is derived from an EMBL/GenBank/DDBJ whole genome shotgun (WGS) entry which is preliminary data.</text>
</comment>
<dbReference type="PROSITE" id="PS50966">
    <property type="entry name" value="ZF_SWIM"/>
    <property type="match status" value="1"/>
</dbReference>
<evidence type="ECO:0000259" key="3">
    <source>
        <dbReference type="PROSITE" id="PS50966"/>
    </source>
</evidence>
<protein>
    <recommendedName>
        <fullName evidence="3">SWIM-type domain-containing protein</fullName>
    </recommendedName>
</protein>
<evidence type="ECO:0000256" key="1">
    <source>
        <dbReference type="PROSITE-ProRule" id="PRU00325"/>
    </source>
</evidence>
<reference evidence="4 5" key="1">
    <citation type="submission" date="2016-07" db="EMBL/GenBank/DDBJ databases">
        <title>Pervasive Adenine N6-methylation of Active Genes in Fungi.</title>
        <authorList>
            <consortium name="DOE Joint Genome Institute"/>
            <person name="Mondo S.J."/>
            <person name="Dannebaum R.O."/>
            <person name="Kuo R.C."/>
            <person name="Labutti K."/>
            <person name="Haridas S."/>
            <person name="Kuo A."/>
            <person name="Salamov A."/>
            <person name="Ahrendt S.R."/>
            <person name="Lipzen A."/>
            <person name="Sullivan W."/>
            <person name="Andreopoulos W.B."/>
            <person name="Clum A."/>
            <person name="Lindquist E."/>
            <person name="Daum C."/>
            <person name="Ramamoorthy G.K."/>
            <person name="Gryganskyi A."/>
            <person name="Culley D."/>
            <person name="Magnuson J.K."/>
            <person name="James T.Y."/>
            <person name="O'Malley M.A."/>
            <person name="Stajich J.E."/>
            <person name="Spatafora J.W."/>
            <person name="Visel A."/>
            <person name="Grigoriev I.V."/>
        </authorList>
    </citation>
    <scope>NUCLEOTIDE SEQUENCE [LARGE SCALE GENOMIC DNA]</scope>
    <source>
        <strain evidence="4 5">JEL800</strain>
    </source>
</reference>
<evidence type="ECO:0000256" key="2">
    <source>
        <dbReference type="SAM" id="MobiDB-lite"/>
    </source>
</evidence>
<sequence length="1121" mass="126901">MANLAKDKAHRWMLQTRGDDPSWLSVETAFLSMGTDLEFGSFGLKLEHLLTLAGDHMIFNVIIDEIFAHWNSKAIETGDLHVLWGSSNNFATLCLAHQAGRSLANQTLFPFQQVFSAYKDTFARNGVHTVKELRSKDDGFILKCLQESECLSFFTVYHSDLHFQLLEIDVSGPSISLRWGDSIGQDRRGTLMPDQADSTLRQYFLLQQMEYPHVSRIQNYPAQSDATSCGLCCMAASRELADHGDIEWTTKSVMQFRYKILSLLLLEVNGNSDFNLGVEENLEHQAISNAIAAQEDRDFTLACQNSLATEAEFDVASTLASLSDVKPAIKHSAAVLDEQIALKNVDPDFNDPRILNNDPASLNPQYQDFLAEISKRNWGTMEMAIDAIQSGFLAFGITLVKFRGKPDKQPYTRYTLACNRRKHNDGSKVKSNKQNDPEQQRNRKSIKTDCQFTINISSSENGWSITNHSMLQLSLFLDVRDGHDSHFESFDPVQERKFGILGTATLFSTAEIEFISKFVNTDMGAADVEKQLRIQGLQRVLAPRAVESVLTNMRSISRSKSTHLSQSAHLLATMEQQARLNSNFRYQVLLDENGCLSCVAWMSPSEYRNYLMYNDVIQMDMTAQTNTLQMPFGTGTGTSNTFRTVSLFHWYFNHETLAAYTWLLEWLDSLFPNNRPKTVIKDAHKSLEAAMLAVWPDVKLRISDVLNELYGIREQWGMAWVKTRMTAGSFADQRNEKRHDVYKRRLPKNPTLKDVFEATMSVEERELATNLYSKYIHVTTTTNRSFSGEVAQIFDPVIQQLKVWTTDWVLGDQKSEMNRSFFYSVADISQTWKSELTRLQDFEERSYVDDNDLPSKLRELQTNNRCSSTAEIIDQLGRDNVKVVLACSHTGRPTSAKQYLAVLSNGSVFCSCLRLSNWGLPCAHIHAAIRSGFAAFHITLILKRWYSEEKQQRTQLHLLIQSQPFVTIANGNIPDFDISDVNNIGNNVMDALKSASQIPDSASVALSSSAFHAQMMETSDFVAKAAINQNNNEKTRKLLELSQEMRDVVKTMADVKDPEMCQRVGRPPTNRKTHCTEEGRQKSKKIRQNENDSSLLKEAKKRVIQCGKCGKTGHNRTTCTV</sequence>
<gene>
    <name evidence="4" type="ORF">BCR33DRAFT_834718</name>
</gene>
<feature type="region of interest" description="Disordered" evidence="2">
    <location>
        <begin position="1065"/>
        <end position="1094"/>
    </location>
</feature>
<proteinExistence type="predicted"/>
<dbReference type="AlphaFoldDB" id="A0A1Y2BR82"/>
<dbReference type="PANTHER" id="PTHR47718">
    <property type="entry name" value="OS01G0519700 PROTEIN"/>
    <property type="match status" value="1"/>
</dbReference>
<dbReference type="InterPro" id="IPR018289">
    <property type="entry name" value="MULE_transposase_dom"/>
</dbReference>
<keyword evidence="1" id="KW-0862">Zinc</keyword>
<keyword evidence="5" id="KW-1185">Reference proteome</keyword>
<feature type="region of interest" description="Disordered" evidence="2">
    <location>
        <begin position="422"/>
        <end position="446"/>
    </location>
</feature>
<keyword evidence="1" id="KW-0863">Zinc-finger</keyword>
<dbReference type="Pfam" id="PF10551">
    <property type="entry name" value="MULE"/>
    <property type="match status" value="1"/>
</dbReference>
<keyword evidence="1" id="KW-0479">Metal-binding</keyword>
<evidence type="ECO:0000313" key="4">
    <source>
        <dbReference type="EMBL" id="ORY37259.1"/>
    </source>
</evidence>
<feature type="compositionally biased region" description="Basic and acidic residues" evidence="2">
    <location>
        <begin position="1074"/>
        <end position="1094"/>
    </location>
</feature>
<dbReference type="InterPro" id="IPR007527">
    <property type="entry name" value="Znf_SWIM"/>
</dbReference>
<organism evidence="4 5">
    <name type="scientific">Rhizoclosmatium globosum</name>
    <dbReference type="NCBI Taxonomy" id="329046"/>
    <lineage>
        <taxon>Eukaryota</taxon>
        <taxon>Fungi</taxon>
        <taxon>Fungi incertae sedis</taxon>
        <taxon>Chytridiomycota</taxon>
        <taxon>Chytridiomycota incertae sedis</taxon>
        <taxon>Chytridiomycetes</taxon>
        <taxon>Chytridiales</taxon>
        <taxon>Chytriomycetaceae</taxon>
        <taxon>Rhizoclosmatium</taxon>
    </lineage>
</organism>
<dbReference type="Proteomes" id="UP000193642">
    <property type="component" value="Unassembled WGS sequence"/>
</dbReference>
<evidence type="ECO:0000313" key="5">
    <source>
        <dbReference type="Proteomes" id="UP000193642"/>
    </source>
</evidence>